<organism evidence="1 2">
    <name type="scientific">Violaceomyces palustris</name>
    <dbReference type="NCBI Taxonomy" id="1673888"/>
    <lineage>
        <taxon>Eukaryota</taxon>
        <taxon>Fungi</taxon>
        <taxon>Dikarya</taxon>
        <taxon>Basidiomycota</taxon>
        <taxon>Ustilaginomycotina</taxon>
        <taxon>Ustilaginomycetes</taxon>
        <taxon>Violaceomycetales</taxon>
        <taxon>Violaceomycetaceae</taxon>
        <taxon>Violaceomyces</taxon>
    </lineage>
</organism>
<evidence type="ECO:0000313" key="2">
    <source>
        <dbReference type="Proteomes" id="UP000245626"/>
    </source>
</evidence>
<name>A0ACD0NVC5_9BASI</name>
<protein>
    <submittedName>
        <fullName evidence="1">Uncharacterized protein</fullName>
    </submittedName>
</protein>
<dbReference type="Proteomes" id="UP000245626">
    <property type="component" value="Unassembled WGS sequence"/>
</dbReference>
<keyword evidence="2" id="KW-1185">Reference proteome</keyword>
<evidence type="ECO:0000313" key="1">
    <source>
        <dbReference type="EMBL" id="PWN49726.1"/>
    </source>
</evidence>
<dbReference type="EMBL" id="KZ820013">
    <property type="protein sequence ID" value="PWN49726.1"/>
    <property type="molecule type" value="Genomic_DNA"/>
</dbReference>
<sequence length="1439" mass="150318">MSGVPQAIHSNLSRPHPTDSRLLQNLIKGEKTYVEHLASSTGAALAASSALTAWGTSEAPDIAAASQALSELLDSVAEAQRTHVQAIEGYRSALKDVLDREQSIRSVVRDRDILVGRLVKASKKKIGKKDLANGIGAEEKTERVQAAQRELHACEQVLASEEAALVGVKRRTFKEALTMRMKTMGDAGAAMVDAAKEAILLLDEFDTHGPLIQSTGGGPGLEDQSMYADNLLEPHDYHEQGPDQGFIPDDENQAETHQQVEANGPRLVSDGFGGYQQTWDNNQIPDPRLSQQFESASVTPSQSASQVNHRSSVPLGKRYSSQFDNIGEQEGAASDTDSEEDYRRAFLEPSMRLPAPHELGVGADTQDNFLPETPAKRSASKRSGHSGGKKRDSTAAVPPALPPKKDLPPPVAMPAIPSAPRLDIEQARSMAAVPAAPQSQFRGNDDDSSDDGAKKRRSMGGGGWGSSKPALTHHQARSPSRKQGDDSSEEGNANRPRRSNSFFGKVGKLFKTDLKAGATPERHGWDTRTGPLLEREETERKRMSMLRRNDPDSSDEEPDTRQLVRHVNQGRPLWGRETNSDVGMKGKLVRTPSAARIIPGPLSAKQDEQRRVEAARASVIGSGFAGQQSVVPASSANSIASKATKKKKKKTTSTGSEIGTAPTRVSATTAIVVAGDASSGIRRSDSLMKPVLSRSSTMQSTSGKKKKTRASIIGGNAFTPSDAKFATGSWIHREQMTAADWAANAGVVPKSANAPTAAPTPVSPAVSSPPTNTSQAAHAAASTDAVKLTQHPSPAKGAPPLKPALKAPSIGRSGSQRSVKSAAGQEPAKTSAGAPVKSPLRQAQTASDLEAVSAPAPALVVEPTRPKMAPVPTAPAPVTSKPLPAEDYLMAVEHVDRDPPKLPEVSVSSGPRPSTAKSVMSLEEDKNFDGTGKLDVGLDDTKLSPTKERAAAAAPKRREFTPKLDMPPSEPFKVELGHENDPARRGSNATDIEGLMTPSAEKAYQAFMSENATPTAESKSNLEKANQPPGVTRLTDRSVKLVPSRVYGTGAPSISDTSSEEDIASAGGRDGGDDEAAKIAVERAAKVHAQQSLADPEQKLDTTLSGLSSAAVPAPAASATTTSSLKVPGAVDASIATGPPSDASGSNVGVSRRKSVRMAPDTKLPPETPTAEEFSTPRGGEYGGKDPLAAAVGAGSQSQSLLSNRIAPPPASPAKAPVKKDFEPVDLAASSSIRERSGWSTRIGQTSAYDDSSDEEGGGGDGDGDSYLNARKAFGSASRHYGVAVGSIKPKSSKKAAAGPAAEVGSVSGKGTGSVRSKASNKSKKRASALAANGGYNPSVPLPSNLEVVAKSAEPQMYLPTAPATLSSSNSTTRVVGQASATTTTTTTLTHLSAPATAPPPLSSYMNSPGPVIPIVTAPPPSGGSGKEKGGFLKRFSRR</sequence>
<proteinExistence type="predicted"/>
<gene>
    <name evidence="1" type="ORF">IE53DRAFT_369519</name>
</gene>
<accession>A0ACD0NVC5</accession>
<reference evidence="1 2" key="1">
    <citation type="journal article" date="2018" name="Mol. Biol. Evol.">
        <title>Broad Genomic Sampling Reveals a Smut Pathogenic Ancestry of the Fungal Clade Ustilaginomycotina.</title>
        <authorList>
            <person name="Kijpornyongpan T."/>
            <person name="Mondo S.J."/>
            <person name="Barry K."/>
            <person name="Sandor L."/>
            <person name="Lee J."/>
            <person name="Lipzen A."/>
            <person name="Pangilinan J."/>
            <person name="LaButti K."/>
            <person name="Hainaut M."/>
            <person name="Henrissat B."/>
            <person name="Grigoriev I.V."/>
            <person name="Spatafora J.W."/>
            <person name="Aime M.C."/>
        </authorList>
    </citation>
    <scope>NUCLEOTIDE SEQUENCE [LARGE SCALE GENOMIC DNA]</scope>
    <source>
        <strain evidence="1 2">SA 807</strain>
    </source>
</reference>